<dbReference type="PROSITE" id="PS51257">
    <property type="entry name" value="PROKAR_LIPOPROTEIN"/>
    <property type="match status" value="1"/>
</dbReference>
<dbReference type="RefSeq" id="WP_126470453.1">
    <property type="nucleotide sequence ID" value="NZ_LR134481.1"/>
</dbReference>
<accession>A0A3S4WS70</accession>
<evidence type="ECO:0000313" key="2">
    <source>
        <dbReference type="EMBL" id="VEI30375.1"/>
    </source>
</evidence>
<feature type="signal peptide" evidence="1">
    <location>
        <begin position="1"/>
        <end position="23"/>
    </location>
</feature>
<keyword evidence="1" id="KW-0732">Signal</keyword>
<proteinExistence type="predicted"/>
<dbReference type="EMBL" id="LR134481">
    <property type="protein sequence ID" value="VEI30375.1"/>
    <property type="molecule type" value="Genomic_DNA"/>
</dbReference>
<dbReference type="Proteomes" id="UP000268879">
    <property type="component" value="Chromosome"/>
</dbReference>
<protein>
    <recommendedName>
        <fullName evidence="4">Lipoprotein</fullName>
    </recommendedName>
</protein>
<evidence type="ECO:0000313" key="3">
    <source>
        <dbReference type="Proteomes" id="UP000268879"/>
    </source>
</evidence>
<dbReference type="AlphaFoldDB" id="A0A3S4WS70"/>
<organism evidence="2 3">
    <name type="scientific">Haemophilus parainfluenzae</name>
    <dbReference type="NCBI Taxonomy" id="729"/>
    <lineage>
        <taxon>Bacteria</taxon>
        <taxon>Pseudomonadati</taxon>
        <taxon>Pseudomonadota</taxon>
        <taxon>Gammaproteobacteria</taxon>
        <taxon>Pasteurellales</taxon>
        <taxon>Pasteurellaceae</taxon>
        <taxon>Haemophilus</taxon>
    </lineage>
</organism>
<feature type="chain" id="PRO_5018784164" description="Lipoprotein" evidence="1">
    <location>
        <begin position="24"/>
        <end position="145"/>
    </location>
</feature>
<sequence length="145" mass="16420">MKKILSMLLTGALACLLSSCSEEQDSNAPTSSEISDVKLNLYKLLPKDSDKAATCESRKIGEHYYLACNYIAIGQSPSSLYVFYYDKVKDPVKRFYALNGKAMSLYDEELKYVSMLGNYKDTFGLPLPESINMGEVMKEFEFMRK</sequence>
<evidence type="ECO:0000256" key="1">
    <source>
        <dbReference type="SAM" id="SignalP"/>
    </source>
</evidence>
<reference evidence="2 3" key="1">
    <citation type="submission" date="2018-12" db="EMBL/GenBank/DDBJ databases">
        <authorList>
            <consortium name="Pathogen Informatics"/>
        </authorList>
    </citation>
    <scope>NUCLEOTIDE SEQUENCE [LARGE SCALE GENOMIC DNA]</scope>
    <source>
        <strain evidence="2 3">NCTC10665</strain>
    </source>
</reference>
<evidence type="ECO:0008006" key="4">
    <source>
        <dbReference type="Google" id="ProtNLM"/>
    </source>
</evidence>
<name>A0A3S4WS70_HAEPA</name>
<gene>
    <name evidence="2" type="ORF">NCTC10665_00880</name>
</gene>